<feature type="compositionally biased region" description="Polar residues" evidence="1">
    <location>
        <begin position="697"/>
        <end position="719"/>
    </location>
</feature>
<name>A0A4Y9F352_9MICC</name>
<comment type="caution">
    <text evidence="3">The sequence shown here is derived from an EMBL/GenBank/DDBJ whole genome shotgun (WGS) entry which is preliminary data.</text>
</comment>
<dbReference type="OrthoDB" id="3820584at2"/>
<dbReference type="Proteomes" id="UP000297951">
    <property type="component" value="Unassembled WGS sequence"/>
</dbReference>
<organism evidence="3 4">
    <name type="scientific">Rothia nasimurium</name>
    <dbReference type="NCBI Taxonomy" id="85336"/>
    <lineage>
        <taxon>Bacteria</taxon>
        <taxon>Bacillati</taxon>
        <taxon>Actinomycetota</taxon>
        <taxon>Actinomycetes</taxon>
        <taxon>Micrococcales</taxon>
        <taxon>Micrococcaceae</taxon>
        <taxon>Rothia</taxon>
    </lineage>
</organism>
<protein>
    <submittedName>
        <fullName evidence="3">Uncharacterized protein</fullName>
    </submittedName>
</protein>
<sequence length="748" mass="76656">MKTPQSLSSSQNLLTVTRLALAASVAATGLVLQPALAPATFLEGSSLAFAQETSATKQVTVSQVLNDDGTVTVTGSGWTSTATDRGAVVAFKWDGGVIFNHELPAHPLTGQPLTDARFANVNFYTVAAPDGTFSVKVKLPDSTTAQVRDTDWQAGSSHTLQALAGSLAEGDSAGSVAASFTVPATSAEDTSTWPSVTAGSAQVLISPVTTGENATIRLIGQGWTKEDGTSASTVSIKLEYLDAEGNVRQYERTDGAISAYLQSVGRAADPTSWGLLIPNAERAHADQGLLAIQEDGSFDIELGLPEEVQKGSAGDYLAVFIQSGRNADADVTRSVRSEPIPVNGVAGSLPTDDDHQTVCTTDLASPTFEIVTPTVELGGKLRVVGEGWCNTENQRATTVAVKIDEGGISRLDSSLHSNRTIWAILHPDPATGRIDATIDLPDGTTASSSPALAEGSHSLRVLSGSLAAGDRAVTLGGAGKLDFVIGQYSPNAIPDTLSNEDLSAASQGQLTAQLSGRNMSVTVPGAEAGQWVMINPYIGGSVRSNWGSGWVQLDAQKSVSYLLPEDLAAGDYQIVAQSGEQGNFGALLGWAPLTVAETQQEIVPSAVTPLSQSQVSGGTGSPAAFTVSSLAGQGLVYSAVASSAGATVASSTPVSQLTSIPSQVLRAPARSQSASSTAASAASEPGSSSPAAGGTSDQQETNDSSLAQEDNQATTETSSVLDPNNLLLCVAAVVVLGALAFTRQKKKS</sequence>
<reference evidence="3 4" key="1">
    <citation type="submission" date="2019-03" db="EMBL/GenBank/DDBJ databases">
        <title>Diversity of the mouse oral microbiome.</title>
        <authorList>
            <person name="Joseph S."/>
            <person name="Aduse-Opoku J."/>
            <person name="Curtis M."/>
            <person name="Wade W."/>
            <person name="Hashim A."/>
        </authorList>
    </citation>
    <scope>NUCLEOTIDE SEQUENCE [LARGE SCALE GENOMIC DNA]</scope>
    <source>
        <strain evidence="4">irhom_31</strain>
    </source>
</reference>
<feature type="chain" id="PRO_5021400179" evidence="2">
    <location>
        <begin position="23"/>
        <end position="748"/>
    </location>
</feature>
<evidence type="ECO:0000256" key="1">
    <source>
        <dbReference type="SAM" id="MobiDB-lite"/>
    </source>
</evidence>
<proteinExistence type="predicted"/>
<gene>
    <name evidence="3" type="ORF">E4U03_07290</name>
</gene>
<feature type="compositionally biased region" description="Low complexity" evidence="1">
    <location>
        <begin position="667"/>
        <end position="696"/>
    </location>
</feature>
<dbReference type="RefSeq" id="WP_135012896.1">
    <property type="nucleotide sequence ID" value="NZ_JADGLK010000022.1"/>
</dbReference>
<evidence type="ECO:0000313" key="3">
    <source>
        <dbReference type="EMBL" id="TFU22117.1"/>
    </source>
</evidence>
<feature type="signal peptide" evidence="2">
    <location>
        <begin position="1"/>
        <end position="22"/>
    </location>
</feature>
<evidence type="ECO:0000256" key="2">
    <source>
        <dbReference type="SAM" id="SignalP"/>
    </source>
</evidence>
<feature type="region of interest" description="Disordered" evidence="1">
    <location>
        <begin position="666"/>
        <end position="719"/>
    </location>
</feature>
<accession>A0A4Y9F352</accession>
<evidence type="ECO:0000313" key="4">
    <source>
        <dbReference type="Proteomes" id="UP000297951"/>
    </source>
</evidence>
<dbReference type="EMBL" id="SPQC01000022">
    <property type="protein sequence ID" value="TFU22117.1"/>
    <property type="molecule type" value="Genomic_DNA"/>
</dbReference>
<dbReference type="AlphaFoldDB" id="A0A4Y9F352"/>
<keyword evidence="2" id="KW-0732">Signal</keyword>